<name>A0A1N7FEM6_9SPHI</name>
<evidence type="ECO:0000259" key="6">
    <source>
        <dbReference type="PROSITE" id="PS50059"/>
    </source>
</evidence>
<protein>
    <recommendedName>
        <fullName evidence="5">Peptidyl-prolyl cis-trans isomerase</fullName>
        <ecNumber evidence="5">5.2.1.8</ecNumber>
    </recommendedName>
</protein>
<gene>
    <name evidence="8" type="ORF">HDF22_003166</name>
    <name evidence="7" type="ORF">HDF23_004995</name>
</gene>
<dbReference type="STRING" id="354630.SAMN05421821_117125"/>
<comment type="caution">
    <text evidence="8">The sequence shown here is derived from an EMBL/GenBank/DDBJ whole genome shotgun (WGS) entry which is preliminary data.</text>
</comment>
<dbReference type="PANTHER" id="PTHR10516">
    <property type="entry name" value="PEPTIDYL-PROLYL CIS-TRANS ISOMERASE"/>
    <property type="match status" value="1"/>
</dbReference>
<evidence type="ECO:0000313" key="7">
    <source>
        <dbReference type="EMBL" id="MBB6112220.1"/>
    </source>
</evidence>
<dbReference type="PROSITE" id="PS50059">
    <property type="entry name" value="FKBP_PPIASE"/>
    <property type="match status" value="1"/>
</dbReference>
<evidence type="ECO:0000313" key="10">
    <source>
        <dbReference type="Proteomes" id="UP000548326"/>
    </source>
</evidence>
<dbReference type="RefSeq" id="WP_084192339.1">
    <property type="nucleotide sequence ID" value="NZ_FTMG01000017.1"/>
</dbReference>
<evidence type="ECO:0000256" key="1">
    <source>
        <dbReference type="ARBA" id="ARBA00000971"/>
    </source>
</evidence>
<dbReference type="Gene3D" id="3.10.50.40">
    <property type="match status" value="1"/>
</dbReference>
<evidence type="ECO:0000256" key="5">
    <source>
        <dbReference type="RuleBase" id="RU003915"/>
    </source>
</evidence>
<accession>A0A1N7FEM6</accession>
<dbReference type="AlphaFoldDB" id="A0A1N7FEM6"/>
<proteinExistence type="inferred from homology"/>
<evidence type="ECO:0000256" key="4">
    <source>
        <dbReference type="PROSITE-ProRule" id="PRU00277"/>
    </source>
</evidence>
<comment type="similarity">
    <text evidence="5">Belongs to the FKBP-type PPIase family.</text>
</comment>
<dbReference type="OrthoDB" id="669809at2"/>
<evidence type="ECO:0000313" key="9">
    <source>
        <dbReference type="Proteomes" id="UP000541583"/>
    </source>
</evidence>
<dbReference type="InterPro" id="IPR046357">
    <property type="entry name" value="PPIase_dom_sf"/>
</dbReference>
<dbReference type="GO" id="GO:0003755">
    <property type="term" value="F:peptidyl-prolyl cis-trans isomerase activity"/>
    <property type="evidence" value="ECO:0007669"/>
    <property type="project" value="UniProtKB-UniRule"/>
</dbReference>
<dbReference type="InterPro" id="IPR001179">
    <property type="entry name" value="PPIase_FKBP_dom"/>
</dbReference>
<evidence type="ECO:0000256" key="3">
    <source>
        <dbReference type="ARBA" id="ARBA00023235"/>
    </source>
</evidence>
<keyword evidence="9" id="KW-1185">Reference proteome</keyword>
<dbReference type="PANTHER" id="PTHR10516:SF443">
    <property type="entry name" value="FK506-BINDING PROTEIN 59-RELATED"/>
    <property type="match status" value="1"/>
</dbReference>
<feature type="domain" description="PPIase FKBP-type" evidence="6">
    <location>
        <begin position="82"/>
        <end position="168"/>
    </location>
</feature>
<keyword evidence="3 4" id="KW-0413">Isomerase</keyword>
<keyword evidence="2 4" id="KW-0697">Rotamase</keyword>
<dbReference type="Proteomes" id="UP000548326">
    <property type="component" value="Unassembled WGS sequence"/>
</dbReference>
<sequence length="169" mass="18910">MNRTLLALFVIIIGFGACKKTTDPLIQYNAQKAIDDKLIQDYLKANNLTAQRTDSKSTDTSGVYYIIKPGEEGIGNDLFTSSTQVTVGYTGRILTSQVVIAHTDNFHPSYRLSDVMRGWQLGIPLMKKNGKIRLFIPSRYAYGPYAQDSLHLPANSVLDFDIQLYNVIN</sequence>
<evidence type="ECO:0000313" key="8">
    <source>
        <dbReference type="EMBL" id="MBB6129041.1"/>
    </source>
</evidence>
<dbReference type="PROSITE" id="PS51257">
    <property type="entry name" value="PROKAR_LIPOPROTEIN"/>
    <property type="match status" value="1"/>
</dbReference>
<dbReference type="EC" id="5.2.1.8" evidence="5"/>
<dbReference type="SUPFAM" id="SSF54534">
    <property type="entry name" value="FKBP-like"/>
    <property type="match status" value="1"/>
</dbReference>
<dbReference type="Proteomes" id="UP000541583">
    <property type="component" value="Unassembled WGS sequence"/>
</dbReference>
<evidence type="ECO:0000256" key="2">
    <source>
        <dbReference type="ARBA" id="ARBA00023110"/>
    </source>
</evidence>
<dbReference type="InterPro" id="IPR050689">
    <property type="entry name" value="FKBP-type_PPIase"/>
</dbReference>
<comment type="catalytic activity">
    <reaction evidence="1 4 5">
        <text>[protein]-peptidylproline (omega=180) = [protein]-peptidylproline (omega=0)</text>
        <dbReference type="Rhea" id="RHEA:16237"/>
        <dbReference type="Rhea" id="RHEA-COMP:10747"/>
        <dbReference type="Rhea" id="RHEA-COMP:10748"/>
        <dbReference type="ChEBI" id="CHEBI:83833"/>
        <dbReference type="ChEBI" id="CHEBI:83834"/>
        <dbReference type="EC" id="5.2.1.8"/>
    </reaction>
</comment>
<dbReference type="EMBL" id="JACHCA010000008">
    <property type="protein sequence ID" value="MBB6129041.1"/>
    <property type="molecule type" value="Genomic_DNA"/>
</dbReference>
<dbReference type="EMBL" id="JACHCB010000017">
    <property type="protein sequence ID" value="MBB6112220.1"/>
    <property type="molecule type" value="Genomic_DNA"/>
</dbReference>
<organism evidence="8 10">
    <name type="scientific">Mucilaginibacter lappiensis</name>
    <dbReference type="NCBI Taxonomy" id="354630"/>
    <lineage>
        <taxon>Bacteria</taxon>
        <taxon>Pseudomonadati</taxon>
        <taxon>Bacteroidota</taxon>
        <taxon>Sphingobacteriia</taxon>
        <taxon>Sphingobacteriales</taxon>
        <taxon>Sphingobacteriaceae</taxon>
        <taxon>Mucilaginibacter</taxon>
    </lineage>
</organism>
<dbReference type="Pfam" id="PF00254">
    <property type="entry name" value="FKBP_C"/>
    <property type="match status" value="1"/>
</dbReference>
<reference evidence="9 10" key="1">
    <citation type="submission" date="2020-08" db="EMBL/GenBank/DDBJ databases">
        <title>Genomic Encyclopedia of Type Strains, Phase IV (KMG-V): Genome sequencing to study the core and pangenomes of soil and plant-associated prokaryotes.</title>
        <authorList>
            <person name="Whitman W."/>
        </authorList>
    </citation>
    <scope>NUCLEOTIDE SEQUENCE [LARGE SCALE GENOMIC DNA]</scope>
    <source>
        <strain evidence="7 9">ANJLi2</strain>
        <strain evidence="8 10">MP601</strain>
    </source>
</reference>